<keyword evidence="4" id="KW-1185">Reference proteome</keyword>
<accession>A0A1X7HTS3</accession>
<sequence>MKLMKWLLKISLTAVLISTLTILTTGIVVNSYLQSVLASFNIQLEAQPMGVGGIMKNLLGFNGSSGQDKVDTGTKGTVENNSAGGQNNDAASGSSSTQEEDRSSSEGSSKQDNDTEGTNSGATGGASDDSNENGDDRAIEGEAPPEDSLPVMGRSAGESAAGQGDQQLVMTPDEMVDKKSSLSTKEKEEIFTLLMSKLPQAEMQKISEAMEDGLTASELDEIENGISKYLSKDEFEKLMTMLQK</sequence>
<proteinExistence type="predicted"/>
<dbReference type="EMBL" id="LT840184">
    <property type="protein sequence ID" value="SMF92857.1"/>
    <property type="molecule type" value="Genomic_DNA"/>
</dbReference>
<evidence type="ECO:0000256" key="2">
    <source>
        <dbReference type="SAM" id="Phobius"/>
    </source>
</evidence>
<feature type="region of interest" description="Disordered" evidence="1">
    <location>
        <begin position="66"/>
        <end position="185"/>
    </location>
</feature>
<feature type="compositionally biased region" description="Polar residues" evidence="1">
    <location>
        <begin position="74"/>
        <end position="91"/>
    </location>
</feature>
<evidence type="ECO:0000313" key="3">
    <source>
        <dbReference type="EMBL" id="SMF92857.1"/>
    </source>
</evidence>
<protein>
    <submittedName>
        <fullName evidence="3">Uncharacterized protein</fullName>
    </submittedName>
</protein>
<feature type="compositionally biased region" description="Basic and acidic residues" evidence="1">
    <location>
        <begin position="99"/>
        <end position="113"/>
    </location>
</feature>
<evidence type="ECO:0000313" key="4">
    <source>
        <dbReference type="Proteomes" id="UP000192940"/>
    </source>
</evidence>
<evidence type="ECO:0000256" key="1">
    <source>
        <dbReference type="SAM" id="MobiDB-lite"/>
    </source>
</evidence>
<keyword evidence="2" id="KW-0812">Transmembrane</keyword>
<keyword evidence="2" id="KW-1133">Transmembrane helix</keyword>
<dbReference type="Proteomes" id="UP000192940">
    <property type="component" value="Chromosome I"/>
</dbReference>
<name>A0A1X7HTS3_9BACL</name>
<dbReference type="STRING" id="1313296.SAMN05661091_6062"/>
<feature type="compositionally biased region" description="Basic and acidic residues" evidence="1">
    <location>
        <begin position="175"/>
        <end position="185"/>
    </location>
</feature>
<organism evidence="3 4">
    <name type="scientific">Paenibacillus uliginis N3/975</name>
    <dbReference type="NCBI Taxonomy" id="1313296"/>
    <lineage>
        <taxon>Bacteria</taxon>
        <taxon>Bacillati</taxon>
        <taxon>Bacillota</taxon>
        <taxon>Bacilli</taxon>
        <taxon>Bacillales</taxon>
        <taxon>Paenibacillaceae</taxon>
        <taxon>Paenibacillus</taxon>
    </lineage>
</organism>
<dbReference type="AlphaFoldDB" id="A0A1X7HTS3"/>
<gene>
    <name evidence="3" type="ORF">SAMN05661091_6062</name>
</gene>
<feature type="transmembrane region" description="Helical" evidence="2">
    <location>
        <begin position="12"/>
        <end position="33"/>
    </location>
</feature>
<keyword evidence="2" id="KW-0472">Membrane</keyword>
<dbReference type="RefSeq" id="WP_208916900.1">
    <property type="nucleotide sequence ID" value="NZ_LT840184.1"/>
</dbReference>
<reference evidence="3 4" key="1">
    <citation type="submission" date="2017-04" db="EMBL/GenBank/DDBJ databases">
        <authorList>
            <person name="Afonso C.L."/>
            <person name="Miller P.J."/>
            <person name="Scott M.A."/>
            <person name="Spackman E."/>
            <person name="Goraichik I."/>
            <person name="Dimitrov K.M."/>
            <person name="Suarez D.L."/>
            <person name="Swayne D.E."/>
        </authorList>
    </citation>
    <scope>NUCLEOTIDE SEQUENCE [LARGE SCALE GENOMIC DNA]</scope>
    <source>
        <strain evidence="3 4">N3/975</strain>
    </source>
</reference>